<reference evidence="7" key="1">
    <citation type="submission" date="2021-01" db="EMBL/GenBank/DDBJ databases">
        <authorList>
            <person name="Corre E."/>
            <person name="Pelletier E."/>
            <person name="Niang G."/>
            <person name="Scheremetjew M."/>
            <person name="Finn R."/>
            <person name="Kale V."/>
            <person name="Holt S."/>
            <person name="Cochrane G."/>
            <person name="Meng A."/>
            <person name="Brown T."/>
            <person name="Cohen L."/>
        </authorList>
    </citation>
    <scope>NUCLEOTIDE SEQUENCE</scope>
    <source>
        <strain evidence="7">Ms1</strain>
    </source>
</reference>
<feature type="compositionally biased region" description="Low complexity" evidence="4">
    <location>
        <begin position="529"/>
        <end position="539"/>
    </location>
</feature>
<dbReference type="Gene3D" id="3.90.1420.10">
    <property type="entry name" value="Rubisco LSMT, substrate-binding domain"/>
    <property type="match status" value="1"/>
</dbReference>
<dbReference type="SUPFAM" id="SSF82199">
    <property type="entry name" value="SET domain"/>
    <property type="match status" value="1"/>
</dbReference>
<dbReference type="AlphaFoldDB" id="A0A7S1CJE0"/>
<dbReference type="Gene3D" id="3.90.1410.10">
    <property type="entry name" value="set domain protein methyltransferase, domain 1"/>
    <property type="match status" value="1"/>
</dbReference>
<keyword evidence="5" id="KW-0732">Signal</keyword>
<feature type="chain" id="PRO_5030688630" description="Rubisco LSMT substrate-binding domain-containing protein" evidence="5">
    <location>
        <begin position="18"/>
        <end position="1197"/>
    </location>
</feature>
<evidence type="ECO:0000313" key="7">
    <source>
        <dbReference type="EMBL" id="CAD8919040.1"/>
    </source>
</evidence>
<dbReference type="EMBL" id="HBFS01018262">
    <property type="protein sequence ID" value="CAD8919040.1"/>
    <property type="molecule type" value="Transcribed_RNA"/>
</dbReference>
<feature type="region of interest" description="Disordered" evidence="4">
    <location>
        <begin position="526"/>
        <end position="547"/>
    </location>
</feature>
<evidence type="ECO:0000256" key="5">
    <source>
        <dbReference type="SAM" id="SignalP"/>
    </source>
</evidence>
<proteinExistence type="predicted"/>
<dbReference type="InterPro" id="IPR015353">
    <property type="entry name" value="Rubisco_LSMT_subst-bd"/>
</dbReference>
<evidence type="ECO:0000256" key="2">
    <source>
        <dbReference type="ARBA" id="ARBA00022679"/>
    </source>
</evidence>
<dbReference type="PANTHER" id="PTHR13271">
    <property type="entry name" value="UNCHARACTERIZED PUTATIVE METHYLTRANSFERASE"/>
    <property type="match status" value="1"/>
</dbReference>
<dbReference type="InterPro" id="IPR036464">
    <property type="entry name" value="Rubisco_LSMT_subst-bd_sf"/>
</dbReference>
<feature type="signal peptide" evidence="5">
    <location>
        <begin position="1"/>
        <end position="17"/>
    </location>
</feature>
<sequence>MAVLALSALGSITVAGADDTAAPIEWFELESPGTVDSIVHEVISEVIGQEREEHKAKGGNPKEYQFSGFKEGAPLHERALETARKRGLTRGQPAGTATLTTTAMLPDMAHSEVVAALPAPEGMDGGIKAIAGGEADSAGDDKEDKARAMGVVRTALSVEAHRAATQLMDDVANGAIVNTGALPRDPAAWDKMVAESHKRESPDLPTTEVQWMIALREGERLALPGGATEEERKKIPGLTPEERAAAAEKMLEWFEEGGGRVNYAEFVTKEQMAELALSVPEMDVASRDGRGDALVSTEEVAEGEVVVTMPLKLSLSRVSARNVKARRGYLRDALKPAFERKQEWGLALLLLHEHFKEINRGGSKWGPFVRTLRARMLTSDVIEVLRASYAGEELRKVEDDATAMEDWMRREHYCLHHDVCMKKDDIGGFGSFTKADVRWALWTVHQNSVWIRKTTNNERFLAIVPYLRLLRHSRMSVGSGIRLDLDNNLRISVGAHAAGVPLTFDYGPLTDSETMLRHQWVNGCDEGAETGATGSTESGTDADEEGWCGNPDTGMILDIPGAGGSRDDMFWQLDELRRWRKELRLPPRLSDLWRSTEQLQIFGEDEEEQRLLSGANAIYAGLPLGQDSATAEEQLELLRGVSEHDAQVMVLGDHAMESAQLYAAPDFEDDPRLEDAANDLAASVDQLRAAVAAGIKENATASVVNKTQNFLKHGVMPYRGLDELDKLILRKLALLKACGNATKLRLTWKEGATPNLMCALRVHLMNETEINVVCPKADGPWFEPKCAGENFNATLAVSPRNEEAVIDAIRDTIEALEQRHAASEGAAAASGASGGKTGPVMISARRLVEREKRMLERSRAFLSLHEAAALEGAAIAEAGNATRDELHANGTMIYQLLTRIEVQSEAKRVAEERAAWVEAARKRQEKPREVVVMSVDLGLEEKVNLTVREGEDLSVVAREFAIEHRLTEAGLSQIIEAAKARAVSADMMLLAVPVVTPDGMRRVMVVRVGQGLNESAAHVARTSDMSHRALRDDEQPSLLANATLAAREFCAFHNITGISADNMERNAERRFAARVRRPVLLEVPVDALDGQKLRLQIRQGDQHDLVSTATDFCMAHRLPTGYAQALAEQVYQRLPTVLLRIPVNIPQQRTLELRISAGDDANAVVKTFLEVYNLPAENEVNLLQAVHRGLNPGAVVV</sequence>
<organism evidence="7">
    <name type="scientific">Bicosoecida sp. CB-2014</name>
    <dbReference type="NCBI Taxonomy" id="1486930"/>
    <lineage>
        <taxon>Eukaryota</taxon>
        <taxon>Sar</taxon>
        <taxon>Stramenopiles</taxon>
        <taxon>Bigyra</taxon>
        <taxon>Opalozoa</taxon>
        <taxon>Bicosoecida</taxon>
    </lineage>
</organism>
<evidence type="ECO:0000259" key="6">
    <source>
        <dbReference type="Pfam" id="PF09273"/>
    </source>
</evidence>
<keyword evidence="1" id="KW-0489">Methyltransferase</keyword>
<evidence type="ECO:0000256" key="4">
    <source>
        <dbReference type="SAM" id="MobiDB-lite"/>
    </source>
</evidence>
<dbReference type="PANTHER" id="PTHR13271:SF151">
    <property type="entry name" value="SET DOMAIN-CONTAINING PROTEIN 4"/>
    <property type="match status" value="1"/>
</dbReference>
<dbReference type="Pfam" id="PF09273">
    <property type="entry name" value="Rubis-subs-bind"/>
    <property type="match status" value="1"/>
</dbReference>
<accession>A0A7S1CJE0</accession>
<gene>
    <name evidence="7" type="ORF">BSP0115_LOCUS12302</name>
</gene>
<dbReference type="GO" id="GO:0016279">
    <property type="term" value="F:protein-lysine N-methyltransferase activity"/>
    <property type="evidence" value="ECO:0007669"/>
    <property type="project" value="TreeGrafter"/>
</dbReference>
<name>A0A7S1CJE0_9STRA</name>
<dbReference type="InterPro" id="IPR046341">
    <property type="entry name" value="SET_dom_sf"/>
</dbReference>
<dbReference type="GO" id="GO:0032259">
    <property type="term" value="P:methylation"/>
    <property type="evidence" value="ECO:0007669"/>
    <property type="project" value="UniProtKB-KW"/>
</dbReference>
<keyword evidence="3" id="KW-0949">S-adenosyl-L-methionine</keyword>
<dbReference type="InterPro" id="IPR050600">
    <property type="entry name" value="SETD3_SETD6_MTase"/>
</dbReference>
<evidence type="ECO:0000256" key="1">
    <source>
        <dbReference type="ARBA" id="ARBA00022603"/>
    </source>
</evidence>
<keyword evidence="2" id="KW-0808">Transferase</keyword>
<feature type="domain" description="Rubisco LSMT substrate-binding" evidence="6">
    <location>
        <begin position="724"/>
        <end position="817"/>
    </location>
</feature>
<evidence type="ECO:0000256" key="3">
    <source>
        <dbReference type="ARBA" id="ARBA00022691"/>
    </source>
</evidence>
<protein>
    <recommendedName>
        <fullName evidence="6">Rubisco LSMT substrate-binding domain-containing protein</fullName>
    </recommendedName>
</protein>